<dbReference type="GO" id="GO:0016020">
    <property type="term" value="C:membrane"/>
    <property type="evidence" value="ECO:0007669"/>
    <property type="project" value="UniProtKB-SubCell"/>
</dbReference>
<keyword evidence="4 6" id="KW-0472">Membrane</keyword>
<gene>
    <name evidence="10" type="ORF">SASPL_120269</name>
</gene>
<evidence type="ECO:0000313" key="10">
    <source>
        <dbReference type="EMBL" id="KAG6418070.1"/>
    </source>
</evidence>
<dbReference type="InterPro" id="IPR056555">
    <property type="entry name" value="NFD4_C"/>
</dbReference>
<dbReference type="Pfam" id="PF23262">
    <property type="entry name" value="NFD4_C"/>
    <property type="match status" value="1"/>
</dbReference>
<dbReference type="InterPro" id="IPR036259">
    <property type="entry name" value="MFS_trans_sf"/>
</dbReference>
<feature type="transmembrane region" description="Helical" evidence="6">
    <location>
        <begin position="348"/>
        <end position="368"/>
    </location>
</feature>
<reference evidence="10" key="2">
    <citation type="submission" date="2020-08" db="EMBL/GenBank/DDBJ databases">
        <title>Plant Genome Project.</title>
        <authorList>
            <person name="Zhang R.-G."/>
        </authorList>
    </citation>
    <scope>NUCLEOTIDE SEQUENCE</scope>
    <source>
        <strain evidence="10">Huo1</strain>
        <tissue evidence="10">Leaf</tissue>
    </source>
</reference>
<keyword evidence="7" id="KW-0732">Signal</keyword>
<evidence type="ECO:0000313" key="11">
    <source>
        <dbReference type="Proteomes" id="UP000298416"/>
    </source>
</evidence>
<protein>
    <recommendedName>
        <fullName evidence="12">Nodulin-like domain-containing protein</fullName>
    </recommendedName>
</protein>
<dbReference type="SUPFAM" id="SSF103473">
    <property type="entry name" value="MFS general substrate transporter"/>
    <property type="match status" value="1"/>
</dbReference>
<dbReference type="AlphaFoldDB" id="A0A8X8XTY4"/>
<feature type="transmembrane region" description="Helical" evidence="6">
    <location>
        <begin position="204"/>
        <end position="227"/>
    </location>
</feature>
<dbReference type="EMBL" id="PNBA02000007">
    <property type="protein sequence ID" value="KAG6418070.1"/>
    <property type="molecule type" value="Genomic_DNA"/>
</dbReference>
<accession>A0A8X8XTY4</accession>
<proteinExistence type="inferred from homology"/>
<feature type="domain" description="Nodulin-like" evidence="8">
    <location>
        <begin position="4"/>
        <end position="251"/>
    </location>
</feature>
<feature type="signal peptide" evidence="7">
    <location>
        <begin position="1"/>
        <end position="22"/>
    </location>
</feature>
<feature type="chain" id="PRO_5036461718" description="Nodulin-like domain-containing protein" evidence="7">
    <location>
        <begin position="23"/>
        <end position="384"/>
    </location>
</feature>
<feature type="transmembrane region" description="Helical" evidence="6">
    <location>
        <begin position="66"/>
        <end position="89"/>
    </location>
</feature>
<dbReference type="InterPro" id="IPR010658">
    <property type="entry name" value="Nodulin-like"/>
</dbReference>
<evidence type="ECO:0000256" key="5">
    <source>
        <dbReference type="ARBA" id="ARBA00044504"/>
    </source>
</evidence>
<reference evidence="10" key="1">
    <citation type="submission" date="2018-01" db="EMBL/GenBank/DDBJ databases">
        <authorList>
            <person name="Mao J.F."/>
        </authorList>
    </citation>
    <scope>NUCLEOTIDE SEQUENCE</scope>
    <source>
        <strain evidence="10">Huo1</strain>
        <tissue evidence="10">Leaf</tissue>
    </source>
</reference>
<evidence type="ECO:0000256" key="1">
    <source>
        <dbReference type="ARBA" id="ARBA00004141"/>
    </source>
</evidence>
<dbReference type="Pfam" id="PF06813">
    <property type="entry name" value="Nodulin-like"/>
    <property type="match status" value="1"/>
</dbReference>
<keyword evidence="11" id="KW-1185">Reference proteome</keyword>
<organism evidence="10">
    <name type="scientific">Salvia splendens</name>
    <name type="common">Scarlet sage</name>
    <dbReference type="NCBI Taxonomy" id="180675"/>
    <lineage>
        <taxon>Eukaryota</taxon>
        <taxon>Viridiplantae</taxon>
        <taxon>Streptophyta</taxon>
        <taxon>Embryophyta</taxon>
        <taxon>Tracheophyta</taxon>
        <taxon>Spermatophyta</taxon>
        <taxon>Magnoliopsida</taxon>
        <taxon>eudicotyledons</taxon>
        <taxon>Gunneridae</taxon>
        <taxon>Pentapetalae</taxon>
        <taxon>asterids</taxon>
        <taxon>lamiids</taxon>
        <taxon>Lamiales</taxon>
        <taxon>Lamiaceae</taxon>
        <taxon>Nepetoideae</taxon>
        <taxon>Mentheae</taxon>
        <taxon>Salviinae</taxon>
        <taxon>Salvia</taxon>
        <taxon>Salvia subgen. Calosphace</taxon>
        <taxon>core Calosphace</taxon>
    </lineage>
</organism>
<feature type="transmembrane region" description="Helical" evidence="6">
    <location>
        <begin position="310"/>
        <end position="328"/>
    </location>
</feature>
<evidence type="ECO:0008006" key="12">
    <source>
        <dbReference type="Google" id="ProtNLM"/>
    </source>
</evidence>
<comment type="subcellular location">
    <subcellularLocation>
        <location evidence="1">Membrane</location>
        <topology evidence="1">Multi-pass membrane protein</topology>
    </subcellularLocation>
</comment>
<evidence type="ECO:0000256" key="3">
    <source>
        <dbReference type="ARBA" id="ARBA00022989"/>
    </source>
</evidence>
<keyword evidence="2 6" id="KW-0812">Transmembrane</keyword>
<evidence type="ECO:0000256" key="4">
    <source>
        <dbReference type="ARBA" id="ARBA00023136"/>
    </source>
</evidence>
<keyword evidence="3 6" id="KW-1133">Transmembrane helix</keyword>
<comment type="similarity">
    <text evidence="5">Belongs to the major facilitator superfamily. Phosphate:H(+) symporter (TC 2.A.1.9) family.</text>
</comment>
<feature type="transmembrane region" description="Helical" evidence="6">
    <location>
        <begin position="101"/>
        <end position="124"/>
    </location>
</feature>
<evidence type="ECO:0000256" key="6">
    <source>
        <dbReference type="SAM" id="Phobius"/>
    </source>
</evidence>
<dbReference type="PANTHER" id="PTHR21576:SF11">
    <property type="entry name" value="MAJOR FACILITATOR SUPERFAMILY PROTEIN"/>
    <property type="match status" value="1"/>
</dbReference>
<evidence type="ECO:0000259" key="9">
    <source>
        <dbReference type="Pfam" id="PF23262"/>
    </source>
</evidence>
<evidence type="ECO:0000259" key="8">
    <source>
        <dbReference type="Pfam" id="PF06813"/>
    </source>
</evidence>
<evidence type="ECO:0000256" key="2">
    <source>
        <dbReference type="ARBA" id="ARBA00022692"/>
    </source>
</evidence>
<dbReference type="Proteomes" id="UP000298416">
    <property type="component" value="Unassembled WGS sequence"/>
</dbReference>
<sequence length="384" mass="41396">MAIEWLTLVAAIWLQSINGTNSNFPAYSSELKRILSTSQLNLNNLASANDAGKLFGWISGVAADHLPLWLVLLIGSLLGLLGYGLQFLFLTSQSPSLSYPLIFLLTALAGNGICWINTVCYLITIRNFPLDRQIAVGLSTSYIGLSAKLYTDIVDVMADSDSPSDRAKAFLLLNSALPLLVCLAVAPLARGAVVGKSKRLSRGFFAMFVISMVTGVFAVVTSLKAVVAGVLPSYAILAGMVVILLLPLVVPAGEKVTETVRRRCLIAVHHHDGGGGVAGVEKDVESDVNVEGVGVVDEIGPLVMVRRLEFWLYFFVYLFGATLGLVFVNNLAQIAESRGCSGTSSLVSLSAAFSFFGRLLPSFLDYFFPRYIFLYMSGDELMQE</sequence>
<feature type="transmembrane region" description="Helical" evidence="6">
    <location>
        <begin position="233"/>
        <end position="253"/>
    </location>
</feature>
<feature type="transmembrane region" description="Helical" evidence="6">
    <location>
        <begin position="169"/>
        <end position="192"/>
    </location>
</feature>
<evidence type="ECO:0000256" key="7">
    <source>
        <dbReference type="SAM" id="SignalP"/>
    </source>
</evidence>
<feature type="domain" description="NFD4 C-terminal" evidence="9">
    <location>
        <begin position="293"/>
        <end position="368"/>
    </location>
</feature>
<comment type="caution">
    <text evidence="10">The sequence shown here is derived from an EMBL/GenBank/DDBJ whole genome shotgun (WGS) entry which is preliminary data.</text>
</comment>
<name>A0A8X8XTY4_SALSN</name>
<dbReference type="PANTHER" id="PTHR21576">
    <property type="entry name" value="UNCHARACTERIZED NODULIN-LIKE PROTEIN"/>
    <property type="match status" value="1"/>
</dbReference>